<proteinExistence type="predicted"/>
<dbReference type="AlphaFoldDB" id="A0A2T5RFD1"/>
<dbReference type="OrthoDB" id="573082at2"/>
<accession>A0A2T5RFD1</accession>
<dbReference type="EMBL" id="QAXS01000055">
    <property type="protein sequence ID" value="PTV93057.1"/>
    <property type="molecule type" value="Genomic_DNA"/>
</dbReference>
<sequence>MAVIVIFNEELSRVKFLIEDGRDVINDFIGGIEKKEAEKVIRVINLLDDLGFKRLILTEMCAGVVGYNNLWYLRAKYRSNIYRIFFFKYFIDDHEVYILVHGIVKKTNRTPPGAISLADRRKKRIIAELEG</sequence>
<organism evidence="1 2">
    <name type="scientific">Halanaerobium saccharolyticum</name>
    <dbReference type="NCBI Taxonomy" id="43595"/>
    <lineage>
        <taxon>Bacteria</taxon>
        <taxon>Bacillati</taxon>
        <taxon>Bacillota</taxon>
        <taxon>Clostridia</taxon>
        <taxon>Halanaerobiales</taxon>
        <taxon>Halanaerobiaceae</taxon>
        <taxon>Halanaerobium</taxon>
    </lineage>
</organism>
<gene>
    <name evidence="1" type="ORF">C8C76_15523</name>
</gene>
<evidence type="ECO:0000313" key="2">
    <source>
        <dbReference type="Proteomes" id="UP000244089"/>
    </source>
</evidence>
<dbReference type="Pfam" id="PF05973">
    <property type="entry name" value="Gp49"/>
    <property type="match status" value="1"/>
</dbReference>
<protein>
    <submittedName>
        <fullName evidence="1">Phage derived Gp49-like protein DUF891</fullName>
    </submittedName>
</protein>
<evidence type="ECO:0000313" key="1">
    <source>
        <dbReference type="EMBL" id="PTV93057.1"/>
    </source>
</evidence>
<name>A0A2T5RFD1_9FIRM</name>
<comment type="caution">
    <text evidence="1">The sequence shown here is derived from an EMBL/GenBank/DDBJ whole genome shotgun (WGS) entry which is preliminary data.</text>
</comment>
<dbReference type="InterPro" id="IPR009241">
    <property type="entry name" value="HigB-like"/>
</dbReference>
<reference evidence="1 2" key="1">
    <citation type="submission" date="2018-04" db="EMBL/GenBank/DDBJ databases">
        <title>Subsurface microbial communities from deep shales in Ohio and West Virginia, USA.</title>
        <authorList>
            <person name="Wrighton K."/>
        </authorList>
    </citation>
    <scope>NUCLEOTIDE SEQUENCE [LARGE SCALE GENOMIC DNA]</scope>
    <source>
        <strain evidence="1 2">WC1</strain>
    </source>
</reference>
<dbReference type="Proteomes" id="UP000244089">
    <property type="component" value="Unassembled WGS sequence"/>
</dbReference>